<dbReference type="InterPro" id="IPR000863">
    <property type="entry name" value="Sulfotransferase_dom"/>
</dbReference>
<dbReference type="RefSeq" id="WP_284383527.1">
    <property type="nucleotide sequence ID" value="NZ_BSNM01000025.1"/>
</dbReference>
<dbReference type="GO" id="GO:0008146">
    <property type="term" value="F:sulfotransferase activity"/>
    <property type="evidence" value="ECO:0007669"/>
    <property type="project" value="InterPro"/>
</dbReference>
<dbReference type="SUPFAM" id="SSF52540">
    <property type="entry name" value="P-loop containing nucleoside triphosphate hydrolases"/>
    <property type="match status" value="1"/>
</dbReference>
<accession>A0AA37W984</accession>
<organism evidence="2 3">
    <name type="scientific">Litoribrevibacter albus</name>
    <dbReference type="NCBI Taxonomy" id="1473156"/>
    <lineage>
        <taxon>Bacteria</taxon>
        <taxon>Pseudomonadati</taxon>
        <taxon>Pseudomonadota</taxon>
        <taxon>Gammaproteobacteria</taxon>
        <taxon>Oceanospirillales</taxon>
        <taxon>Oceanospirillaceae</taxon>
        <taxon>Litoribrevibacter</taxon>
    </lineage>
</organism>
<feature type="domain" description="Sulfotransferase" evidence="1">
    <location>
        <begin position="6"/>
        <end position="281"/>
    </location>
</feature>
<dbReference type="AlphaFoldDB" id="A0AA37W984"/>
<evidence type="ECO:0000313" key="2">
    <source>
        <dbReference type="EMBL" id="GLQ33208.1"/>
    </source>
</evidence>
<evidence type="ECO:0000313" key="3">
    <source>
        <dbReference type="Proteomes" id="UP001161389"/>
    </source>
</evidence>
<keyword evidence="3" id="KW-1185">Reference proteome</keyword>
<reference evidence="2" key="2">
    <citation type="submission" date="2023-01" db="EMBL/GenBank/DDBJ databases">
        <title>Draft genome sequence of Litoribrevibacter albus strain NBRC 110071.</title>
        <authorList>
            <person name="Sun Q."/>
            <person name="Mori K."/>
        </authorList>
    </citation>
    <scope>NUCLEOTIDE SEQUENCE</scope>
    <source>
        <strain evidence="2">NBRC 110071</strain>
    </source>
</reference>
<evidence type="ECO:0000259" key="1">
    <source>
        <dbReference type="Pfam" id="PF00685"/>
    </source>
</evidence>
<comment type="caution">
    <text evidence="2">The sequence shown here is derived from an EMBL/GenBank/DDBJ whole genome shotgun (WGS) entry which is preliminary data.</text>
</comment>
<name>A0AA37W984_9GAMM</name>
<protein>
    <submittedName>
        <fullName evidence="2">Sulfotransferase</fullName>
    </submittedName>
</protein>
<reference evidence="2" key="1">
    <citation type="journal article" date="2014" name="Int. J. Syst. Evol. Microbiol.">
        <title>Complete genome sequence of Corynebacterium casei LMG S-19264T (=DSM 44701T), isolated from a smear-ripened cheese.</title>
        <authorList>
            <consortium name="US DOE Joint Genome Institute (JGI-PGF)"/>
            <person name="Walter F."/>
            <person name="Albersmeier A."/>
            <person name="Kalinowski J."/>
            <person name="Ruckert C."/>
        </authorList>
    </citation>
    <scope>NUCLEOTIDE SEQUENCE</scope>
    <source>
        <strain evidence="2">NBRC 110071</strain>
    </source>
</reference>
<gene>
    <name evidence="2" type="ORF">GCM10007876_36880</name>
</gene>
<sequence length="301" mass="34971">MVNKVVFIASSSRSGSTIFEQLLSQDPRFFGLGEMRYYYTRMIRDNELCSCGKVGGECDFWSGNFKHVSECGSIIDSQNKIDRIRYLYKYIFLKPANVDDPFINNILSTYNYAFEKSKVSNLIDSSKHLSYVFLFSKIHENKVVWFIRKPKDVVISWLVPKRRPEITGKITYMEKQSVIFSTLEWVFTNMLFLIMFLVKGKAKVKPVFYEDFVNNPGGIYSEFLDFMGYKPNVELLSSLDSSKSFEVNENHQVAGNPVRFNTGVIKINIGKSSNAVFKWYHSIFVRLFADPLYYLIRVITK</sequence>
<dbReference type="Proteomes" id="UP001161389">
    <property type="component" value="Unassembled WGS sequence"/>
</dbReference>
<dbReference type="EMBL" id="BSNM01000025">
    <property type="protein sequence ID" value="GLQ33208.1"/>
    <property type="molecule type" value="Genomic_DNA"/>
</dbReference>
<dbReference type="Pfam" id="PF00685">
    <property type="entry name" value="Sulfotransfer_1"/>
    <property type="match status" value="1"/>
</dbReference>
<dbReference type="Gene3D" id="3.40.50.300">
    <property type="entry name" value="P-loop containing nucleotide triphosphate hydrolases"/>
    <property type="match status" value="1"/>
</dbReference>
<dbReference type="InterPro" id="IPR027417">
    <property type="entry name" value="P-loop_NTPase"/>
</dbReference>
<proteinExistence type="predicted"/>